<dbReference type="PANTHER" id="PTHR11601">
    <property type="entry name" value="CYSTEINE DESULFURYLASE FAMILY MEMBER"/>
    <property type="match status" value="1"/>
</dbReference>
<protein>
    <recommendedName>
        <fullName evidence="3">cysteine desulfurase</fullName>
        <ecNumber evidence="3">2.8.1.7</ecNumber>
    </recommendedName>
</protein>
<keyword evidence="6" id="KW-0663">Pyridoxal phosphate</keyword>
<dbReference type="InterPro" id="IPR015424">
    <property type="entry name" value="PyrdxlP-dep_Trfase"/>
</dbReference>
<comment type="similarity">
    <text evidence="2">Belongs to the class-V pyridoxal-phosphate-dependent aminotransferase family. NifS/IscS subfamily.</text>
</comment>
<evidence type="ECO:0000313" key="12">
    <source>
        <dbReference type="EMBL" id="KKQ93731.1"/>
    </source>
</evidence>
<keyword evidence="5" id="KW-0479">Metal-binding</keyword>
<keyword evidence="8" id="KW-0411">Iron-sulfur</keyword>
<dbReference type="InterPro" id="IPR015422">
    <property type="entry name" value="PyrdxlP-dep_Trfase_small"/>
</dbReference>
<evidence type="ECO:0000256" key="2">
    <source>
        <dbReference type="ARBA" id="ARBA00006490"/>
    </source>
</evidence>
<dbReference type="PANTHER" id="PTHR11601:SF34">
    <property type="entry name" value="CYSTEINE DESULFURASE"/>
    <property type="match status" value="1"/>
</dbReference>
<dbReference type="PROSITE" id="PS00595">
    <property type="entry name" value="AA_TRANSFER_CLASS_5"/>
    <property type="match status" value="1"/>
</dbReference>
<dbReference type="PATRIC" id="fig|1618345.3.peg.887"/>
<dbReference type="EC" id="2.8.1.7" evidence="3"/>
<dbReference type="SUPFAM" id="SSF53383">
    <property type="entry name" value="PLP-dependent transferases"/>
    <property type="match status" value="1"/>
</dbReference>
<evidence type="ECO:0000256" key="3">
    <source>
        <dbReference type="ARBA" id="ARBA00012239"/>
    </source>
</evidence>
<dbReference type="Gene3D" id="1.10.260.50">
    <property type="match status" value="1"/>
</dbReference>
<dbReference type="PIRSF" id="PIRSF005572">
    <property type="entry name" value="NifS"/>
    <property type="match status" value="1"/>
</dbReference>
<evidence type="ECO:0000259" key="11">
    <source>
        <dbReference type="Pfam" id="PF00266"/>
    </source>
</evidence>
<dbReference type="Proteomes" id="UP000034207">
    <property type="component" value="Unassembled WGS sequence"/>
</dbReference>
<evidence type="ECO:0000256" key="8">
    <source>
        <dbReference type="ARBA" id="ARBA00023014"/>
    </source>
</evidence>
<accession>A0A0G0PWL2</accession>
<dbReference type="STRING" id="1618345.UT18_C0016G0027"/>
<keyword evidence="4" id="KW-0808">Transferase</keyword>
<dbReference type="InterPro" id="IPR020578">
    <property type="entry name" value="Aminotrans_V_PyrdxlP_BS"/>
</dbReference>
<evidence type="ECO:0000256" key="7">
    <source>
        <dbReference type="ARBA" id="ARBA00023004"/>
    </source>
</evidence>
<name>A0A0G0PWL2_UNCC2</name>
<evidence type="ECO:0000256" key="6">
    <source>
        <dbReference type="ARBA" id="ARBA00022898"/>
    </source>
</evidence>
<dbReference type="InterPro" id="IPR016454">
    <property type="entry name" value="Cysteine_dSase"/>
</dbReference>
<dbReference type="InterPro" id="IPR000192">
    <property type="entry name" value="Aminotrans_V_dom"/>
</dbReference>
<evidence type="ECO:0000313" key="13">
    <source>
        <dbReference type="Proteomes" id="UP000034207"/>
    </source>
</evidence>
<organism evidence="12 13">
    <name type="scientific">candidate division CPR2 bacterium GW2011_GWC2_39_10</name>
    <dbReference type="NCBI Taxonomy" id="1618345"/>
    <lineage>
        <taxon>Bacteria</taxon>
        <taxon>Bacteria division CPR2</taxon>
    </lineage>
</organism>
<evidence type="ECO:0000256" key="4">
    <source>
        <dbReference type="ARBA" id="ARBA00022679"/>
    </source>
</evidence>
<reference evidence="12" key="1">
    <citation type="journal article" date="2015" name="Nature">
        <title>rRNA introns, odd ribosomes, and small enigmatic genomes across a large radiation of phyla.</title>
        <authorList>
            <person name="Brown C.T."/>
            <person name="Hug L.A."/>
            <person name="Thomas B.C."/>
            <person name="Sharon I."/>
            <person name="Castelle C.J."/>
            <person name="Singh A."/>
            <person name="Wilkins M.J."/>
            <person name="Williams K.H."/>
            <person name="Banfield J.F."/>
        </authorList>
    </citation>
    <scope>NUCLEOTIDE SEQUENCE [LARGE SCALE GENOMIC DNA]</scope>
</reference>
<comment type="caution">
    <text evidence="12">The sequence shown here is derived from an EMBL/GenBank/DDBJ whole genome shotgun (WGS) entry which is preliminary data.</text>
</comment>
<evidence type="ECO:0000256" key="5">
    <source>
        <dbReference type="ARBA" id="ARBA00022723"/>
    </source>
</evidence>
<dbReference type="GO" id="GO:0031071">
    <property type="term" value="F:cysteine desulfurase activity"/>
    <property type="evidence" value="ECO:0007669"/>
    <property type="project" value="UniProtKB-EC"/>
</dbReference>
<sequence length="400" mass="43734">MKRIYFDHAATTALDKDVLGKMKPYFSDKFGNASSLHAFGQEAKAALDESRQKVANILNCDPLEIIFNSGGTESDNLAIKGPVLAAFRDKLISKPLHIITTKIEHPAILKTVKQLEKLFDFEATYADVDVNGLVNLSQLESEIKDNTILISVMYANNEVGTIEPIVEISKIVEKHREKRQDNGNNLPIYFHADAVQAAGYLDVDVKKLGVDMLSISGHKFYGPKGTGLLYIKKGTGIEALSTGGGHENGLRAGTENISGIVGLAAALKSAQENKEMESKKVSGLRDYLTQNLMKKIDGVILTGHPEIRLPNIASFLIDRIEGESMLIKLDLKGIAVSTGSACSSGSLEPSHVLKALNYPPEKIHGSLRISLGKENTKEEVDYFLEVFPEIVYKLREISAL</sequence>
<dbReference type="EMBL" id="LBVV01000016">
    <property type="protein sequence ID" value="KKQ93731.1"/>
    <property type="molecule type" value="Genomic_DNA"/>
</dbReference>
<keyword evidence="7" id="KW-0408">Iron</keyword>
<comment type="catalytic activity">
    <reaction evidence="9">
        <text>(sulfur carrier)-H + L-cysteine = (sulfur carrier)-SH + L-alanine</text>
        <dbReference type="Rhea" id="RHEA:43892"/>
        <dbReference type="Rhea" id="RHEA-COMP:14737"/>
        <dbReference type="Rhea" id="RHEA-COMP:14739"/>
        <dbReference type="ChEBI" id="CHEBI:29917"/>
        <dbReference type="ChEBI" id="CHEBI:35235"/>
        <dbReference type="ChEBI" id="CHEBI:57972"/>
        <dbReference type="ChEBI" id="CHEBI:64428"/>
        <dbReference type="EC" id="2.8.1.7"/>
    </reaction>
</comment>
<gene>
    <name evidence="12" type="ORF">UT18_C0016G0027</name>
</gene>
<evidence type="ECO:0000256" key="1">
    <source>
        <dbReference type="ARBA" id="ARBA00001933"/>
    </source>
</evidence>
<dbReference type="Pfam" id="PF00266">
    <property type="entry name" value="Aminotran_5"/>
    <property type="match status" value="1"/>
</dbReference>
<feature type="domain" description="Aminotransferase class V" evidence="11">
    <location>
        <begin position="4"/>
        <end position="383"/>
    </location>
</feature>
<comment type="cofactor">
    <cofactor evidence="1 10">
        <name>pyridoxal 5'-phosphate</name>
        <dbReference type="ChEBI" id="CHEBI:597326"/>
    </cofactor>
</comment>
<proteinExistence type="inferred from homology"/>
<evidence type="ECO:0000256" key="10">
    <source>
        <dbReference type="RuleBase" id="RU004504"/>
    </source>
</evidence>
<evidence type="ECO:0000256" key="9">
    <source>
        <dbReference type="ARBA" id="ARBA00050776"/>
    </source>
</evidence>
<dbReference type="GO" id="GO:0046872">
    <property type="term" value="F:metal ion binding"/>
    <property type="evidence" value="ECO:0007669"/>
    <property type="project" value="UniProtKB-KW"/>
</dbReference>
<dbReference type="AlphaFoldDB" id="A0A0G0PWL2"/>
<dbReference type="Gene3D" id="3.90.1150.10">
    <property type="entry name" value="Aspartate Aminotransferase, domain 1"/>
    <property type="match status" value="1"/>
</dbReference>
<dbReference type="GO" id="GO:0051536">
    <property type="term" value="F:iron-sulfur cluster binding"/>
    <property type="evidence" value="ECO:0007669"/>
    <property type="project" value="UniProtKB-KW"/>
</dbReference>
<dbReference type="InterPro" id="IPR015421">
    <property type="entry name" value="PyrdxlP-dep_Trfase_major"/>
</dbReference>
<dbReference type="Gene3D" id="3.40.640.10">
    <property type="entry name" value="Type I PLP-dependent aspartate aminotransferase-like (Major domain)"/>
    <property type="match status" value="1"/>
</dbReference>